<dbReference type="GO" id="GO:0030983">
    <property type="term" value="F:mismatched DNA binding"/>
    <property type="evidence" value="ECO:0007669"/>
    <property type="project" value="InterPro"/>
</dbReference>
<evidence type="ECO:0000313" key="6">
    <source>
        <dbReference type="Proteomes" id="UP000247973"/>
    </source>
</evidence>
<dbReference type="SMART" id="SM00534">
    <property type="entry name" value="MUTSac"/>
    <property type="match status" value="1"/>
</dbReference>
<protein>
    <submittedName>
        <fullName evidence="5">MutS-like protein</fullName>
    </submittedName>
</protein>
<dbReference type="AlphaFoldDB" id="A0A2V3PRJ6"/>
<dbReference type="Proteomes" id="UP000247973">
    <property type="component" value="Unassembled WGS sequence"/>
</dbReference>
<gene>
    <name evidence="5" type="ORF">CLV62_11021</name>
</gene>
<dbReference type="RefSeq" id="WP_185144253.1">
    <property type="nucleotide sequence ID" value="NZ_QICL01000010.1"/>
</dbReference>
<evidence type="ECO:0000259" key="4">
    <source>
        <dbReference type="SMART" id="SM00534"/>
    </source>
</evidence>
<evidence type="ECO:0000313" key="5">
    <source>
        <dbReference type="EMBL" id="PXV64378.1"/>
    </source>
</evidence>
<dbReference type="InterPro" id="IPR036187">
    <property type="entry name" value="DNA_mismatch_repair_MutS_sf"/>
</dbReference>
<evidence type="ECO:0000256" key="3">
    <source>
        <dbReference type="ARBA" id="ARBA00023125"/>
    </source>
</evidence>
<dbReference type="PANTHER" id="PTHR11361">
    <property type="entry name" value="DNA MISMATCH REPAIR PROTEIN MUTS FAMILY MEMBER"/>
    <property type="match status" value="1"/>
</dbReference>
<dbReference type="InterPro" id="IPR000432">
    <property type="entry name" value="DNA_mismatch_repair_MutS_C"/>
</dbReference>
<keyword evidence="3" id="KW-0238">DNA-binding</keyword>
<dbReference type="GO" id="GO:0005829">
    <property type="term" value="C:cytosol"/>
    <property type="evidence" value="ECO:0007669"/>
    <property type="project" value="TreeGrafter"/>
</dbReference>
<name>A0A2V3PRJ6_9BACT</name>
<comment type="caution">
    <text evidence="5">The sequence shown here is derived from an EMBL/GenBank/DDBJ whole genome shotgun (WGS) entry which is preliminary data.</text>
</comment>
<dbReference type="SUPFAM" id="SSF52540">
    <property type="entry name" value="P-loop containing nucleoside triphosphate hydrolases"/>
    <property type="match status" value="1"/>
</dbReference>
<accession>A0A2V3PRJ6</accession>
<dbReference type="Pfam" id="PF00488">
    <property type="entry name" value="MutS_V"/>
    <property type="match status" value="1"/>
</dbReference>
<dbReference type="GO" id="GO:0005524">
    <property type="term" value="F:ATP binding"/>
    <property type="evidence" value="ECO:0007669"/>
    <property type="project" value="UniProtKB-KW"/>
</dbReference>
<evidence type="ECO:0000256" key="1">
    <source>
        <dbReference type="ARBA" id="ARBA00022741"/>
    </source>
</evidence>
<dbReference type="InterPro" id="IPR045076">
    <property type="entry name" value="MutS"/>
</dbReference>
<dbReference type="GO" id="GO:0140664">
    <property type="term" value="F:ATP-dependent DNA damage sensor activity"/>
    <property type="evidence" value="ECO:0007669"/>
    <property type="project" value="InterPro"/>
</dbReference>
<keyword evidence="1" id="KW-0547">Nucleotide-binding</keyword>
<proteinExistence type="predicted"/>
<reference evidence="5 6" key="1">
    <citation type="submission" date="2018-03" db="EMBL/GenBank/DDBJ databases">
        <title>Genomic Encyclopedia of Archaeal and Bacterial Type Strains, Phase II (KMG-II): from individual species to whole genera.</title>
        <authorList>
            <person name="Goeker M."/>
        </authorList>
    </citation>
    <scope>NUCLEOTIDE SEQUENCE [LARGE SCALE GENOMIC DNA]</scope>
    <source>
        <strain evidence="5 6">DSM 100214</strain>
    </source>
</reference>
<dbReference type="PANTHER" id="PTHR11361:SF99">
    <property type="entry name" value="DNA MISMATCH REPAIR PROTEIN"/>
    <property type="match status" value="1"/>
</dbReference>
<keyword evidence="6" id="KW-1185">Reference proteome</keyword>
<organism evidence="5 6">
    <name type="scientific">Dysgonomonas alginatilytica</name>
    <dbReference type="NCBI Taxonomy" id="1605892"/>
    <lineage>
        <taxon>Bacteria</taxon>
        <taxon>Pseudomonadati</taxon>
        <taxon>Bacteroidota</taxon>
        <taxon>Bacteroidia</taxon>
        <taxon>Bacteroidales</taxon>
        <taxon>Dysgonomonadaceae</taxon>
        <taxon>Dysgonomonas</taxon>
    </lineage>
</organism>
<keyword evidence="2" id="KW-0067">ATP-binding</keyword>
<evidence type="ECO:0000256" key="2">
    <source>
        <dbReference type="ARBA" id="ARBA00022840"/>
    </source>
</evidence>
<sequence>MPFQIDDQTKKDLDIFGTYKSGKSIFDLFNLSTCKGGQDKLYRFLAEPMTDLEKIKERKEAVLFFQHHVTSRLIIDKDALDYAVYYLKDRGSSIRRASKVWSAERKIMNTLNPTESYYVVKNGVSSMIVILKSLYEFSLNLVNEEKANHCPILLKKDNDKVLEIFALSEFQSALGLKSLKAYDIDVYDSIFRHSQSRNIQFLINLIYEYDAFQAIANAADKYNLCYPEVLPKSANCLELEGLFHPFVEDAVANDISFGGESNLLFITGPNMAGKSTFLKALGVSAYLAHAGFPVPAKSMRLSLISGLCTTINISDDLHSGYSHFYAEVLRVKYVANQLKENNNLLVIFDELFRGTNVKDAYDGTLAIVSAFARIKSSFFVISTHIIEAAESLSANDNISFRSFEIREVDGHPTYTYKLKDGISTDRLGMYIIRKERVVEMINEVLTTEPKSENIETNN</sequence>
<dbReference type="SUPFAM" id="SSF48334">
    <property type="entry name" value="DNA repair protein MutS, domain III"/>
    <property type="match status" value="1"/>
</dbReference>
<dbReference type="Gene3D" id="1.10.1420.10">
    <property type="match status" value="1"/>
</dbReference>
<dbReference type="InterPro" id="IPR027417">
    <property type="entry name" value="P-loop_NTPase"/>
</dbReference>
<dbReference type="Gene3D" id="3.40.50.300">
    <property type="entry name" value="P-loop containing nucleotide triphosphate hydrolases"/>
    <property type="match status" value="1"/>
</dbReference>
<dbReference type="GO" id="GO:0006298">
    <property type="term" value="P:mismatch repair"/>
    <property type="evidence" value="ECO:0007669"/>
    <property type="project" value="InterPro"/>
</dbReference>
<feature type="domain" description="DNA mismatch repair proteins mutS family" evidence="4">
    <location>
        <begin position="261"/>
        <end position="446"/>
    </location>
</feature>
<dbReference type="EMBL" id="QICL01000010">
    <property type="protein sequence ID" value="PXV64378.1"/>
    <property type="molecule type" value="Genomic_DNA"/>
</dbReference>